<dbReference type="PATRIC" id="fig|584657.3.peg.2175"/>
<name>W9GII2_9MICO</name>
<keyword evidence="1" id="KW-0812">Transmembrane</keyword>
<dbReference type="EMBL" id="AWQS01000077">
    <property type="protein sequence ID" value="EWT05910.1"/>
    <property type="molecule type" value="Genomic_DNA"/>
</dbReference>
<keyword evidence="1" id="KW-0472">Membrane</keyword>
<dbReference type="AlphaFoldDB" id="W9GII2"/>
<organism evidence="2 3">
    <name type="scientific">Intrasporangium chromatireducens Q5-1</name>
    <dbReference type="NCBI Taxonomy" id="584657"/>
    <lineage>
        <taxon>Bacteria</taxon>
        <taxon>Bacillati</taxon>
        <taxon>Actinomycetota</taxon>
        <taxon>Actinomycetes</taxon>
        <taxon>Micrococcales</taxon>
        <taxon>Intrasporangiaceae</taxon>
        <taxon>Intrasporangium</taxon>
    </lineage>
</organism>
<proteinExistence type="predicted"/>
<dbReference type="Proteomes" id="UP000019494">
    <property type="component" value="Unassembled WGS sequence"/>
</dbReference>
<gene>
    <name evidence="2" type="ORF">N864_19315</name>
</gene>
<evidence type="ECO:0000313" key="3">
    <source>
        <dbReference type="Proteomes" id="UP000019494"/>
    </source>
</evidence>
<feature type="transmembrane region" description="Helical" evidence="1">
    <location>
        <begin position="44"/>
        <end position="66"/>
    </location>
</feature>
<comment type="caution">
    <text evidence="2">The sequence shown here is derived from an EMBL/GenBank/DDBJ whole genome shotgun (WGS) entry which is preliminary data.</text>
</comment>
<sequence length="133" mass="13672">TGQHEESSATARRVAALVMLAQALVLFAYFAFFVYEILQGAADGVVLAGTLSGLILVFAILSSALARGWLHGARWPRTPTILWNALLLPVAWSLHDAGHSPLGISVAVVALAGIVAAVLAGSAGSHDGSDDVS</sequence>
<protein>
    <submittedName>
        <fullName evidence="2">Membrane protein</fullName>
    </submittedName>
</protein>
<dbReference type="RefSeq" id="WP_338033636.1">
    <property type="nucleotide sequence ID" value="NZ_AWQS01000077.1"/>
</dbReference>
<reference evidence="3" key="1">
    <citation type="submission" date="2013-08" db="EMBL/GenBank/DDBJ databases">
        <title>Intrasporangium oryzae NRRL B-24470.</title>
        <authorList>
            <person name="Liu H."/>
            <person name="Wang G."/>
        </authorList>
    </citation>
    <scope>NUCLEOTIDE SEQUENCE [LARGE SCALE GENOMIC DNA]</scope>
    <source>
        <strain evidence="3">Q5-1</strain>
    </source>
</reference>
<keyword evidence="1" id="KW-1133">Transmembrane helix</keyword>
<keyword evidence="3" id="KW-1185">Reference proteome</keyword>
<feature type="transmembrane region" description="Helical" evidence="1">
    <location>
        <begin position="14"/>
        <end position="38"/>
    </location>
</feature>
<feature type="transmembrane region" description="Helical" evidence="1">
    <location>
        <begin position="101"/>
        <end position="120"/>
    </location>
</feature>
<accession>W9GII2</accession>
<evidence type="ECO:0000256" key="1">
    <source>
        <dbReference type="SAM" id="Phobius"/>
    </source>
</evidence>
<feature type="non-terminal residue" evidence="2">
    <location>
        <position position="1"/>
    </location>
</feature>
<evidence type="ECO:0000313" key="2">
    <source>
        <dbReference type="EMBL" id="EWT05910.1"/>
    </source>
</evidence>